<feature type="compositionally biased region" description="Low complexity" evidence="8">
    <location>
        <begin position="507"/>
        <end position="520"/>
    </location>
</feature>
<keyword evidence="12" id="KW-1185">Reference proteome</keyword>
<evidence type="ECO:0000259" key="10">
    <source>
        <dbReference type="PROSITE" id="PS50011"/>
    </source>
</evidence>
<feature type="compositionally biased region" description="Gly residues" evidence="8">
    <location>
        <begin position="293"/>
        <end position="313"/>
    </location>
</feature>
<dbReference type="Gene3D" id="3.30.200.20">
    <property type="entry name" value="Phosphorylase Kinase, domain 1"/>
    <property type="match status" value="1"/>
</dbReference>
<feature type="compositionally biased region" description="Low complexity" evidence="8">
    <location>
        <begin position="379"/>
        <end position="390"/>
    </location>
</feature>
<dbReference type="PROSITE" id="PS00107">
    <property type="entry name" value="PROTEIN_KINASE_ATP"/>
    <property type="match status" value="1"/>
</dbReference>
<dbReference type="SMART" id="SM00220">
    <property type="entry name" value="S_TKc"/>
    <property type="match status" value="1"/>
</dbReference>
<dbReference type="PROSITE" id="PS50011">
    <property type="entry name" value="PROTEIN_KINASE_DOM"/>
    <property type="match status" value="1"/>
</dbReference>
<dbReference type="PANTHER" id="PTHR43289">
    <property type="entry name" value="MITOGEN-ACTIVATED PROTEIN KINASE KINASE KINASE 20-RELATED"/>
    <property type="match status" value="1"/>
</dbReference>
<evidence type="ECO:0000313" key="11">
    <source>
        <dbReference type="EMBL" id="QUX21967.1"/>
    </source>
</evidence>
<dbReference type="InterPro" id="IPR008271">
    <property type="entry name" value="Ser/Thr_kinase_AS"/>
</dbReference>
<feature type="compositionally biased region" description="Gly residues" evidence="8">
    <location>
        <begin position="361"/>
        <end position="378"/>
    </location>
</feature>
<organism evidence="11 12">
    <name type="scientific">Nocardiopsis changdeensis</name>
    <dbReference type="NCBI Taxonomy" id="2831969"/>
    <lineage>
        <taxon>Bacteria</taxon>
        <taxon>Bacillati</taxon>
        <taxon>Actinomycetota</taxon>
        <taxon>Actinomycetes</taxon>
        <taxon>Streptosporangiales</taxon>
        <taxon>Nocardiopsidaceae</taxon>
        <taxon>Nocardiopsis</taxon>
    </lineage>
</organism>
<feature type="compositionally biased region" description="Gly residues" evidence="8">
    <location>
        <begin position="432"/>
        <end position="484"/>
    </location>
</feature>
<dbReference type="Proteomes" id="UP000676079">
    <property type="component" value="Chromosome"/>
</dbReference>
<feature type="compositionally biased region" description="Gly residues" evidence="8">
    <location>
        <begin position="493"/>
        <end position="506"/>
    </location>
</feature>
<proteinExistence type="predicted"/>
<gene>
    <name evidence="11" type="ORF">KGD84_26965</name>
</gene>
<evidence type="ECO:0000256" key="1">
    <source>
        <dbReference type="ARBA" id="ARBA00012513"/>
    </source>
</evidence>
<protein>
    <recommendedName>
        <fullName evidence="1">non-specific serine/threonine protein kinase</fullName>
        <ecNumber evidence="1">2.7.11.1</ecNumber>
    </recommendedName>
</protein>
<dbReference type="SUPFAM" id="SSF56112">
    <property type="entry name" value="Protein kinase-like (PK-like)"/>
    <property type="match status" value="1"/>
</dbReference>
<feature type="region of interest" description="Disordered" evidence="8">
    <location>
        <begin position="279"/>
        <end position="669"/>
    </location>
</feature>
<dbReference type="PANTHER" id="PTHR43289:SF6">
    <property type="entry name" value="SERINE_THREONINE-PROTEIN KINASE NEKL-3"/>
    <property type="match status" value="1"/>
</dbReference>
<evidence type="ECO:0000313" key="12">
    <source>
        <dbReference type="Proteomes" id="UP000676079"/>
    </source>
</evidence>
<feature type="transmembrane region" description="Helical" evidence="9">
    <location>
        <begin position="768"/>
        <end position="792"/>
    </location>
</feature>
<dbReference type="CDD" id="cd14014">
    <property type="entry name" value="STKc_PknB_like"/>
    <property type="match status" value="1"/>
</dbReference>
<feature type="compositionally biased region" description="Low complexity" evidence="8">
    <location>
        <begin position="535"/>
        <end position="562"/>
    </location>
</feature>
<feature type="transmembrane region" description="Helical" evidence="9">
    <location>
        <begin position="798"/>
        <end position="815"/>
    </location>
</feature>
<feature type="transmembrane region" description="Helical" evidence="9">
    <location>
        <begin position="741"/>
        <end position="761"/>
    </location>
</feature>
<evidence type="ECO:0000256" key="8">
    <source>
        <dbReference type="SAM" id="MobiDB-lite"/>
    </source>
</evidence>
<keyword evidence="5 11" id="KW-0418">Kinase</keyword>
<dbReference type="PROSITE" id="PS00108">
    <property type="entry name" value="PROTEIN_KINASE_ST"/>
    <property type="match status" value="1"/>
</dbReference>
<feature type="compositionally biased region" description="Gly residues" evidence="8">
    <location>
        <begin position="322"/>
        <end position="345"/>
    </location>
</feature>
<dbReference type="GO" id="GO:0004674">
    <property type="term" value="F:protein serine/threonine kinase activity"/>
    <property type="evidence" value="ECO:0007669"/>
    <property type="project" value="UniProtKB-KW"/>
</dbReference>
<dbReference type="InterPro" id="IPR017441">
    <property type="entry name" value="Protein_kinase_ATP_BS"/>
</dbReference>
<name>A0ABX8BLN4_9ACTN</name>
<evidence type="ECO:0000256" key="9">
    <source>
        <dbReference type="SAM" id="Phobius"/>
    </source>
</evidence>
<feature type="compositionally biased region" description="Pro residues" evidence="8">
    <location>
        <begin position="599"/>
        <end position="616"/>
    </location>
</feature>
<keyword evidence="2 11" id="KW-0723">Serine/threonine-protein kinase</keyword>
<dbReference type="InterPro" id="IPR000719">
    <property type="entry name" value="Prot_kinase_dom"/>
</dbReference>
<feature type="transmembrane region" description="Helical" evidence="9">
    <location>
        <begin position="705"/>
        <end position="729"/>
    </location>
</feature>
<keyword evidence="9" id="KW-0812">Transmembrane</keyword>
<reference evidence="11 12" key="1">
    <citation type="submission" date="2021-05" db="EMBL/GenBank/DDBJ databases">
        <title>Direct Submission.</title>
        <authorList>
            <person name="Li K."/>
            <person name="Gao J."/>
        </authorList>
    </citation>
    <scope>NUCLEOTIDE SEQUENCE [LARGE SCALE GENOMIC DNA]</scope>
    <source>
        <strain evidence="11 12">Mg02</strain>
    </source>
</reference>
<dbReference type="InterPro" id="IPR011009">
    <property type="entry name" value="Kinase-like_dom_sf"/>
</dbReference>
<feature type="compositionally biased region" description="Gly residues" evidence="8">
    <location>
        <begin position="391"/>
        <end position="421"/>
    </location>
</feature>
<evidence type="ECO:0000256" key="3">
    <source>
        <dbReference type="ARBA" id="ARBA00022679"/>
    </source>
</evidence>
<dbReference type="Gene3D" id="1.10.510.10">
    <property type="entry name" value="Transferase(Phosphotransferase) domain 1"/>
    <property type="match status" value="1"/>
</dbReference>
<feature type="compositionally biased region" description="Low complexity" evidence="8">
    <location>
        <begin position="639"/>
        <end position="649"/>
    </location>
</feature>
<dbReference type="EC" id="2.7.11.1" evidence="1"/>
<dbReference type="Pfam" id="PF00069">
    <property type="entry name" value="Pkinase"/>
    <property type="match status" value="1"/>
</dbReference>
<keyword evidence="9" id="KW-0472">Membrane</keyword>
<feature type="compositionally biased region" description="Low complexity" evidence="8">
    <location>
        <begin position="422"/>
        <end position="431"/>
    </location>
</feature>
<dbReference type="EMBL" id="CP074133">
    <property type="protein sequence ID" value="QUX21967.1"/>
    <property type="molecule type" value="Genomic_DNA"/>
</dbReference>
<accession>A0ABX8BLN4</accession>
<feature type="binding site" evidence="7">
    <location>
        <position position="40"/>
    </location>
    <ligand>
        <name>ATP</name>
        <dbReference type="ChEBI" id="CHEBI:30616"/>
    </ligand>
</feature>
<evidence type="ECO:0000256" key="4">
    <source>
        <dbReference type="ARBA" id="ARBA00022741"/>
    </source>
</evidence>
<keyword evidence="9" id="KW-1133">Transmembrane helix</keyword>
<feature type="domain" description="Protein kinase" evidence="10">
    <location>
        <begin position="11"/>
        <end position="282"/>
    </location>
</feature>
<keyword evidence="4 7" id="KW-0547">Nucleotide-binding</keyword>
<evidence type="ECO:0000256" key="6">
    <source>
        <dbReference type="ARBA" id="ARBA00022840"/>
    </source>
</evidence>
<keyword evidence="6 7" id="KW-0067">ATP-binding</keyword>
<keyword evidence="3" id="KW-0808">Transferase</keyword>
<sequence length="830" mass="81169">MSTPRSSVGRYELRERLGAGGMGTVWHAWDPALQRDVAVKEVVLPDGMSPEEHDEARERTLREAQATARIRNDAVVTVHDVLEHDGSPWIVMELLSGHSLQEHLDRDGPMPVARVEETARSLLGGLRAAHAAGVTHRDVKPANIMLTEDGRTVLTDFGIANVDGSTALTQTGVYIGSPEYMAPERFEGERALPASDLWSLGVTLYALLEGRSPFKRESITGIISAVLTAPMPPRQVVPGRVDEVAAAPLRALIEALLNRDVASRPSAAQAVELLDRAREERVRDGGTTRVTGVPGGTGAATGSGSGSAEGPGNGEEAVDTGGTAGPGGAGGPGGTGDFGGAGAPGEAGAHGRADVSSGATDFGGAGVPGGTGGPGGAGAPRWAGVPSGAADFGGAGVPGGAGAPGGAGGPGEAGAHGGADVPGGAEAPRGVGAPGGAGTHGAVGVPGGTGDFGGAGAHGRAGVPGGATGPNGVTGHGGPGGPAGNGSAAAGGTPAGAPGGGPGTGAATGPHAPAYPPHTASGPHASHAPPHTPYSAHAASGPQAPPAGAVPHVPSGPQNPYAPGRPRPPYPARPPQDGPPVPGGPQAPAGGGTGGNPAPFGPGGPRPQPGPFPNTGPGPGFGPGGDPAYAGHTGFGARPTGPHPGHQPHGPVPVPPISPLGPPDPRAQIDKTTAARGFVRGVGHTDLPGPAPAAGASAPKPSPSVIAACAMLGLNALYLLVLALLSLGGSGSGTAFTGWDGPVVLALWGGFSAAAVVGLLLRSRVVYGLVVLLQTVVSVVLVFTMFSVVVYAREDLPYYLVLLLFNALIGALLLIPPKARAYFRLGAAFG</sequence>
<evidence type="ECO:0000256" key="2">
    <source>
        <dbReference type="ARBA" id="ARBA00022527"/>
    </source>
</evidence>
<evidence type="ECO:0000256" key="5">
    <source>
        <dbReference type="ARBA" id="ARBA00022777"/>
    </source>
</evidence>
<feature type="compositionally biased region" description="Pro residues" evidence="8">
    <location>
        <begin position="650"/>
        <end position="665"/>
    </location>
</feature>
<evidence type="ECO:0000256" key="7">
    <source>
        <dbReference type="PROSITE-ProRule" id="PRU10141"/>
    </source>
</evidence>
<dbReference type="RefSeq" id="WP_220563190.1">
    <property type="nucleotide sequence ID" value="NZ_CP074133.1"/>
</dbReference>
<feature type="compositionally biased region" description="Pro residues" evidence="8">
    <location>
        <begin position="563"/>
        <end position="585"/>
    </location>
</feature>